<dbReference type="InterPro" id="IPR036249">
    <property type="entry name" value="Thioredoxin-like_sf"/>
</dbReference>
<reference evidence="2" key="1">
    <citation type="submission" date="2021-02" db="EMBL/GenBank/DDBJ databases">
        <authorList>
            <person name="Nowell W R."/>
        </authorList>
    </citation>
    <scope>NUCLEOTIDE SEQUENCE</scope>
    <source>
        <strain evidence="2">Ploen Becks lab</strain>
    </source>
</reference>
<dbReference type="SUPFAM" id="SSF52833">
    <property type="entry name" value="Thioredoxin-like"/>
    <property type="match status" value="1"/>
</dbReference>
<feature type="domain" description="GST N-terminal" evidence="1">
    <location>
        <begin position="7"/>
        <end position="53"/>
    </location>
</feature>
<dbReference type="Proteomes" id="UP000663879">
    <property type="component" value="Unassembled WGS sequence"/>
</dbReference>
<dbReference type="PROSITE" id="PS50404">
    <property type="entry name" value="GST_NTER"/>
    <property type="match status" value="1"/>
</dbReference>
<proteinExistence type="predicted"/>
<dbReference type="InterPro" id="IPR004045">
    <property type="entry name" value="Glutathione_S-Trfase_N"/>
</dbReference>
<keyword evidence="3" id="KW-1185">Reference proteome</keyword>
<evidence type="ECO:0000259" key="1">
    <source>
        <dbReference type="PROSITE" id="PS50404"/>
    </source>
</evidence>
<dbReference type="Gene3D" id="3.40.30.10">
    <property type="entry name" value="Glutaredoxin"/>
    <property type="match status" value="1"/>
</dbReference>
<dbReference type="OrthoDB" id="414243at2759"/>
<name>A0A814SVB2_9BILA</name>
<feature type="non-terminal residue" evidence="2">
    <location>
        <position position="1"/>
    </location>
</feature>
<dbReference type="EMBL" id="CAJNOC010012184">
    <property type="protein sequence ID" value="CAF1152466.1"/>
    <property type="molecule type" value="Genomic_DNA"/>
</dbReference>
<evidence type="ECO:0000313" key="2">
    <source>
        <dbReference type="EMBL" id="CAF1152466.1"/>
    </source>
</evidence>
<dbReference type="CDD" id="cd03039">
    <property type="entry name" value="GST_N_Sigma_like"/>
    <property type="match status" value="1"/>
</dbReference>
<protein>
    <recommendedName>
        <fullName evidence="1">GST N-terminal domain-containing protein</fullName>
    </recommendedName>
</protein>
<accession>A0A814SVB2</accession>
<organism evidence="2 3">
    <name type="scientific">Brachionus calyciflorus</name>
    <dbReference type="NCBI Taxonomy" id="104777"/>
    <lineage>
        <taxon>Eukaryota</taxon>
        <taxon>Metazoa</taxon>
        <taxon>Spiralia</taxon>
        <taxon>Gnathifera</taxon>
        <taxon>Rotifera</taxon>
        <taxon>Eurotatoria</taxon>
        <taxon>Monogononta</taxon>
        <taxon>Pseudotrocha</taxon>
        <taxon>Ploima</taxon>
        <taxon>Brachionidae</taxon>
        <taxon>Brachionus</taxon>
    </lineage>
</organism>
<dbReference type="AlphaFoldDB" id="A0A814SVB2"/>
<evidence type="ECO:0000313" key="3">
    <source>
        <dbReference type="Proteomes" id="UP000663879"/>
    </source>
</evidence>
<gene>
    <name evidence="2" type="ORF">OXX778_LOCUS23336</name>
</gene>
<sequence>KFILKMSSYKLTYFNGRGRGETTRLIFALAAVQFEDIRINLPDDWPGTAKAGK</sequence>
<comment type="caution">
    <text evidence="2">The sequence shown here is derived from an EMBL/GenBank/DDBJ whole genome shotgun (WGS) entry which is preliminary data.</text>
</comment>